<keyword evidence="2" id="KW-1015">Disulfide bond</keyword>
<comment type="caution">
    <text evidence="8">The sequence shown here is derived from an EMBL/GenBank/DDBJ whole genome shotgun (WGS) entry which is preliminary data.</text>
</comment>
<dbReference type="Pfam" id="PF00954">
    <property type="entry name" value="S_locus_glycop"/>
    <property type="match status" value="2"/>
</dbReference>
<dbReference type="Gene3D" id="2.90.10.10">
    <property type="entry name" value="Bulb-type lectin domain"/>
    <property type="match status" value="1"/>
</dbReference>
<feature type="domain" description="Apple" evidence="7">
    <location>
        <begin position="1"/>
        <end position="52"/>
    </location>
</feature>
<dbReference type="PROSITE" id="PS50927">
    <property type="entry name" value="BULB_LECTIN"/>
    <property type="match status" value="1"/>
</dbReference>
<keyword evidence="9" id="KW-1185">Reference proteome</keyword>
<dbReference type="FunFam" id="2.90.10.10:FF:000001">
    <property type="entry name" value="G-type lectin S-receptor-like serine/threonine-protein kinase"/>
    <property type="match status" value="1"/>
</dbReference>
<dbReference type="SMART" id="SM00108">
    <property type="entry name" value="B_lectin"/>
    <property type="match status" value="1"/>
</dbReference>
<feature type="domain" description="Apple" evidence="7">
    <location>
        <begin position="498"/>
        <end position="578"/>
    </location>
</feature>
<dbReference type="CDD" id="cd01098">
    <property type="entry name" value="PAN_AP_plant"/>
    <property type="match status" value="3"/>
</dbReference>
<sequence>MNLVECREACLRNCSCVAYARTEVSGCVAWFGGLLDVRDYSEGGQDLYIKMAASDLGKTLPSLLETISRLICSSTCMLEPVVQKKGIEMQCHAVLTNVSFSFNAWRVWNEGKPLELIDALMESPAPTAEVLKCIQTGLLCVQQRPEDRPTMSFVLLALDSGNPMLPQPKQPGFYTERDLSTATDTLTSIQSINENGTLVSPRGKFQLGFFSPGSSKKRYVGIWYNNIPNQTIVWVANRENPLNDTSGVLKIGSDGNLLLLDGTEQVVWSTKIQNISSVTTALQLLDSGNLVLKGESGTKVENFLWQSFDHPCDTLLPGMKLGWDLETRLNRNLTSWKSADDPSPGEYTFGLELQGLPQLVQRKGSVKQLRSGAWDRVQFRGLMITPNPAFISKVIVNLKVAYYEFDLYNESTLVMMVLNYSGTQQPLVWNSIRLEWLSMPGLHRDQCDDYANCGPNSICNTSDPRVCSCLTGYVPKSSQDWDMLIWYGGCIRENPLNCLKGEGFIELTGMKTPDLLQFWMKASMSLEECRLECLKNCTCTAYASASGAGSGCLLWFGDLIDIRKLKEYGNQKLYIRAAAMDQEENSTGFGYMSPEYAIDGIYSVKSDVFSFGVLVLEIVSGKRNREFHYPEHDFNLLGHAWKLWTEEKAFQLVDPQMEDSFPMPELLDSGNLVLREEGAASVGSFIWQSFDHPTDSQLSGMKLGWDLTIGLNRNLTAWKSENDPSRGDYSYNLDVNGLPQLVLRKGLDKQFRTGFWDGMEFNGLGISPKLAFAPKVVTGSKEVYYAFDLFNDSTLTMSALSYSGALQRLIWDKITLEWVVQVALPRDQCDNYGKCGSNAICTINDPRICSCLAGYVPTSAQEWDLLIWSGGCVRKVPLGCPAGEGFIALERVKKPDLLQYWINPSMTLQECEVECLKNCSCTAYANSNVTGGGSGCLLWFEDLVDIRKLDEAANNKLYIRVPASDLPPISEPKKKKNVVVVPVAVAASIAAVLLIVSFSIWKCRLGKEDSAGSRPFSQHRDEEKLELPVLDIITISEATNNFSFSNKIGEGGFGPVYKAWKLWTEEKALEIVDPVMEHSFSVPEVVRCIKVALLCVQQSPEDRPTMSMVVSMLDSESTILQQPKQPGFFAEGSASQTEVSSSGTELITNSLTNTLEARFGRITVVDSGKLAWKLWTEGKALELVDPIIEHSFSVPEVLRCIQVGLLCVQQNPGDRPTMSTVVLMLDSDSEVLQQPKQPGFVAESSASETEISSSRREFLAKKLTSTLEAR</sequence>
<dbReference type="PROSITE" id="PS50948">
    <property type="entry name" value="PAN"/>
    <property type="match status" value="3"/>
</dbReference>
<dbReference type="Pfam" id="PF07714">
    <property type="entry name" value="PK_Tyr_Ser-Thr"/>
    <property type="match status" value="1"/>
</dbReference>
<gene>
    <name evidence="8" type="ORF">RJ639_042724</name>
</gene>
<dbReference type="InterPro" id="IPR036426">
    <property type="entry name" value="Bulb-type_lectin_dom_sf"/>
</dbReference>
<feature type="compositionally biased region" description="Low complexity" evidence="4">
    <location>
        <begin position="1242"/>
        <end position="1252"/>
    </location>
</feature>
<organism evidence="8 9">
    <name type="scientific">Escallonia herrerae</name>
    <dbReference type="NCBI Taxonomy" id="1293975"/>
    <lineage>
        <taxon>Eukaryota</taxon>
        <taxon>Viridiplantae</taxon>
        <taxon>Streptophyta</taxon>
        <taxon>Embryophyta</taxon>
        <taxon>Tracheophyta</taxon>
        <taxon>Spermatophyta</taxon>
        <taxon>Magnoliopsida</taxon>
        <taxon>eudicotyledons</taxon>
        <taxon>Gunneridae</taxon>
        <taxon>Pentapetalae</taxon>
        <taxon>asterids</taxon>
        <taxon>campanulids</taxon>
        <taxon>Escalloniales</taxon>
        <taxon>Escalloniaceae</taxon>
        <taxon>Escallonia</taxon>
    </lineage>
</organism>
<dbReference type="Pfam" id="PF01453">
    <property type="entry name" value="B_lectin"/>
    <property type="match status" value="2"/>
</dbReference>
<dbReference type="Gene3D" id="1.10.510.10">
    <property type="entry name" value="Transferase(Phosphotransferase) domain 1"/>
    <property type="match status" value="4"/>
</dbReference>
<dbReference type="InterPro" id="IPR003609">
    <property type="entry name" value="Pan_app"/>
</dbReference>
<feature type="transmembrane region" description="Helical" evidence="5">
    <location>
        <begin position="979"/>
        <end position="1001"/>
    </location>
</feature>
<dbReference type="GO" id="GO:0048544">
    <property type="term" value="P:recognition of pollen"/>
    <property type="evidence" value="ECO:0007669"/>
    <property type="project" value="InterPro"/>
</dbReference>
<evidence type="ECO:0000259" key="6">
    <source>
        <dbReference type="PROSITE" id="PS50927"/>
    </source>
</evidence>
<evidence type="ECO:0000256" key="3">
    <source>
        <dbReference type="ARBA" id="ARBA00023180"/>
    </source>
</evidence>
<dbReference type="Proteomes" id="UP001188597">
    <property type="component" value="Unassembled WGS sequence"/>
</dbReference>
<dbReference type="Pfam" id="PF08276">
    <property type="entry name" value="PAN_2"/>
    <property type="match status" value="3"/>
</dbReference>
<keyword evidence="5" id="KW-1133">Transmembrane helix</keyword>
<keyword evidence="5" id="KW-0812">Transmembrane</keyword>
<dbReference type="InterPro" id="IPR011009">
    <property type="entry name" value="Kinase-like_dom_sf"/>
</dbReference>
<feature type="region of interest" description="Disordered" evidence="4">
    <location>
        <begin position="1236"/>
        <end position="1255"/>
    </location>
</feature>
<evidence type="ECO:0000256" key="5">
    <source>
        <dbReference type="SAM" id="Phobius"/>
    </source>
</evidence>
<dbReference type="GO" id="GO:0004672">
    <property type="term" value="F:protein kinase activity"/>
    <property type="evidence" value="ECO:0007669"/>
    <property type="project" value="InterPro"/>
</dbReference>
<feature type="domain" description="Bulb-type lectin" evidence="6">
    <location>
        <begin position="183"/>
        <end position="305"/>
    </location>
</feature>
<dbReference type="PANTHER" id="PTHR32444">
    <property type="entry name" value="BULB-TYPE LECTIN DOMAIN-CONTAINING PROTEIN"/>
    <property type="match status" value="1"/>
</dbReference>
<dbReference type="PANTHER" id="PTHR32444:SF234">
    <property type="entry name" value="RECEPTOR-LIKE SERINE_THREONINE-PROTEIN KINASE"/>
    <property type="match status" value="1"/>
</dbReference>
<evidence type="ECO:0000256" key="1">
    <source>
        <dbReference type="ARBA" id="ARBA00022729"/>
    </source>
</evidence>
<reference evidence="8" key="1">
    <citation type="submission" date="2022-12" db="EMBL/GenBank/DDBJ databases">
        <title>Draft genome assemblies for two species of Escallonia (Escalloniales).</title>
        <authorList>
            <person name="Chanderbali A."/>
            <person name="Dervinis C."/>
            <person name="Anghel I."/>
            <person name="Soltis D."/>
            <person name="Soltis P."/>
            <person name="Zapata F."/>
        </authorList>
    </citation>
    <scope>NUCLEOTIDE SEQUENCE</scope>
    <source>
        <strain evidence="8">UCBG64.0493</strain>
        <tissue evidence="8">Leaf</tissue>
    </source>
</reference>
<dbReference type="InterPro" id="IPR000858">
    <property type="entry name" value="S_locus_glycoprot_dom"/>
</dbReference>
<feature type="domain" description="Apple" evidence="7">
    <location>
        <begin position="880"/>
        <end position="962"/>
    </location>
</feature>
<dbReference type="AlphaFoldDB" id="A0AA89B035"/>
<dbReference type="SUPFAM" id="SSF51110">
    <property type="entry name" value="alpha-D-mannose-specific plant lectins"/>
    <property type="match status" value="2"/>
</dbReference>
<dbReference type="CDD" id="cd00028">
    <property type="entry name" value="B_lectin"/>
    <property type="match status" value="1"/>
</dbReference>
<dbReference type="SUPFAM" id="SSF56112">
    <property type="entry name" value="Protein kinase-like (PK-like)"/>
    <property type="match status" value="2"/>
</dbReference>
<evidence type="ECO:0000259" key="7">
    <source>
        <dbReference type="PROSITE" id="PS50948"/>
    </source>
</evidence>
<evidence type="ECO:0000256" key="4">
    <source>
        <dbReference type="SAM" id="MobiDB-lite"/>
    </source>
</evidence>
<dbReference type="EMBL" id="JAVXUP010000639">
    <property type="protein sequence ID" value="KAK3023714.1"/>
    <property type="molecule type" value="Genomic_DNA"/>
</dbReference>
<keyword evidence="5" id="KW-0472">Membrane</keyword>
<dbReference type="InterPro" id="IPR001245">
    <property type="entry name" value="Ser-Thr/Tyr_kinase_cat_dom"/>
</dbReference>
<protein>
    <submittedName>
        <fullName evidence="8">Uncharacterized protein</fullName>
    </submittedName>
</protein>
<accession>A0AA89B035</accession>
<dbReference type="InterPro" id="IPR001480">
    <property type="entry name" value="Bulb-type_lectin_dom"/>
</dbReference>
<keyword evidence="3" id="KW-0325">Glycoprotein</keyword>
<proteinExistence type="predicted"/>
<dbReference type="SMART" id="SM00473">
    <property type="entry name" value="PAN_AP"/>
    <property type="match status" value="2"/>
</dbReference>
<evidence type="ECO:0000256" key="2">
    <source>
        <dbReference type="ARBA" id="ARBA00023157"/>
    </source>
</evidence>
<keyword evidence="1" id="KW-0732">Signal</keyword>
<evidence type="ECO:0000313" key="8">
    <source>
        <dbReference type="EMBL" id="KAK3023714.1"/>
    </source>
</evidence>
<name>A0AA89B035_9ASTE</name>
<evidence type="ECO:0000313" key="9">
    <source>
        <dbReference type="Proteomes" id="UP001188597"/>
    </source>
</evidence>